<organism evidence="2 3">
    <name type="scientific">Astrephomene gubernaculifera</name>
    <dbReference type="NCBI Taxonomy" id="47775"/>
    <lineage>
        <taxon>Eukaryota</taxon>
        <taxon>Viridiplantae</taxon>
        <taxon>Chlorophyta</taxon>
        <taxon>core chlorophytes</taxon>
        <taxon>Chlorophyceae</taxon>
        <taxon>CS clade</taxon>
        <taxon>Chlamydomonadales</taxon>
        <taxon>Astrephomenaceae</taxon>
        <taxon>Astrephomene</taxon>
    </lineage>
</organism>
<proteinExistence type="predicted"/>
<name>A0AAD3HI44_9CHLO</name>
<accession>A0AAD3HI44</accession>
<reference evidence="2 3" key="1">
    <citation type="journal article" date="2021" name="Sci. Rep.">
        <title>Genome sequencing of the multicellular alga Astrephomene provides insights into convergent evolution of germ-soma differentiation.</title>
        <authorList>
            <person name="Yamashita S."/>
            <person name="Yamamoto K."/>
            <person name="Matsuzaki R."/>
            <person name="Suzuki S."/>
            <person name="Yamaguchi H."/>
            <person name="Hirooka S."/>
            <person name="Minakuchi Y."/>
            <person name="Miyagishima S."/>
            <person name="Kawachi M."/>
            <person name="Toyoda A."/>
            <person name="Nozaki H."/>
        </authorList>
    </citation>
    <scope>NUCLEOTIDE SEQUENCE [LARGE SCALE GENOMIC DNA]</scope>
    <source>
        <strain evidence="2 3">NIES-4017</strain>
    </source>
</reference>
<dbReference type="PANTHER" id="PTHR31579">
    <property type="entry name" value="OS03G0796600 PROTEIN"/>
    <property type="match status" value="1"/>
</dbReference>
<gene>
    <name evidence="2" type="ORF">Agub_g2089</name>
</gene>
<dbReference type="Pfam" id="PF04720">
    <property type="entry name" value="PDDEXK_6"/>
    <property type="match status" value="1"/>
</dbReference>
<dbReference type="EMBL" id="BMAR01000001">
    <property type="protein sequence ID" value="GFR41406.1"/>
    <property type="molecule type" value="Genomic_DNA"/>
</dbReference>
<dbReference type="AlphaFoldDB" id="A0AAD3HI44"/>
<comment type="caution">
    <text evidence="2">The sequence shown here is derived from an EMBL/GenBank/DDBJ whole genome shotgun (WGS) entry which is preliminary data.</text>
</comment>
<dbReference type="InterPro" id="IPR006502">
    <property type="entry name" value="PDDEXK-like"/>
</dbReference>
<dbReference type="Proteomes" id="UP001054857">
    <property type="component" value="Unassembled WGS sequence"/>
</dbReference>
<dbReference type="PANTHER" id="PTHR31579:SF1">
    <property type="entry name" value="OS03G0796600 PROTEIN"/>
    <property type="match status" value="1"/>
</dbReference>
<sequence length="423" mass="44816">MHLLRGGQRAYARLGPRGGGGLGRYEHLEQHQLNDSRAWSVLGGNTEAVCPWRQQNGAPPPFGNRSLSSLTSAVSCSPLLFAIEDLNPDMSSGPSMRAFKRVVCVPFQPSVKATGRAGLEYKVKQLLAEPASRCGPADVQSLFDLLSQNGFHVVTMQPAEPQRHALLVTRSNRAPFLVVTSEETGEVVIIDTALREHLAVAPSTPAYERALEANVPTLFIGTHTRLAHLVSSMAAAISLNFTSQGVDVPPWRRLPALLCRWSVVEEHARRLRQSGQHGGQRQQHEEQQLAAPAVVSPAGLQGPAAAAATLQAGLSLNAVGSAAAARPAPVECRIHGGQRSAVADGAQPELLGVEQHDAPHLPRRVVLGFVVGAGADNLSQLKAREGWSASKPGGLALMCRQLSSSTAAGSTEGDEVLTTSHDT</sequence>
<evidence type="ECO:0000313" key="2">
    <source>
        <dbReference type="EMBL" id="GFR41406.1"/>
    </source>
</evidence>
<keyword evidence="3" id="KW-1185">Reference proteome</keyword>
<protein>
    <submittedName>
        <fullName evidence="2">Uncharacterized protein</fullName>
    </submittedName>
</protein>
<evidence type="ECO:0000256" key="1">
    <source>
        <dbReference type="SAM" id="MobiDB-lite"/>
    </source>
</evidence>
<feature type="region of interest" description="Disordered" evidence="1">
    <location>
        <begin position="404"/>
        <end position="423"/>
    </location>
</feature>
<evidence type="ECO:0000313" key="3">
    <source>
        <dbReference type="Proteomes" id="UP001054857"/>
    </source>
</evidence>